<feature type="chain" id="PRO_5013269999" description="Glycosyl hydrolase family 32 N-terminal domain-containing protein" evidence="1">
    <location>
        <begin position="27"/>
        <end position="528"/>
    </location>
</feature>
<evidence type="ECO:0000313" key="3">
    <source>
        <dbReference type="Proteomes" id="UP000187735"/>
    </source>
</evidence>
<dbReference type="SUPFAM" id="SSF75005">
    <property type="entry name" value="Arabinanase/levansucrase/invertase"/>
    <property type="match status" value="1"/>
</dbReference>
<protein>
    <recommendedName>
        <fullName evidence="4">Glycosyl hydrolase family 32 N-terminal domain-containing protein</fullName>
    </recommendedName>
</protein>
<proteinExistence type="predicted"/>
<name>A0A1P8W9I4_9PLAN</name>
<keyword evidence="1" id="KW-0732">Signal</keyword>
<dbReference type="EMBL" id="CP017641">
    <property type="protein sequence ID" value="APZ90691.1"/>
    <property type="molecule type" value="Genomic_DNA"/>
</dbReference>
<organism evidence="2 3">
    <name type="scientific">Fuerstiella marisgermanici</name>
    <dbReference type="NCBI Taxonomy" id="1891926"/>
    <lineage>
        <taxon>Bacteria</taxon>
        <taxon>Pseudomonadati</taxon>
        <taxon>Planctomycetota</taxon>
        <taxon>Planctomycetia</taxon>
        <taxon>Planctomycetales</taxon>
        <taxon>Planctomycetaceae</taxon>
        <taxon>Fuerstiella</taxon>
    </lineage>
</organism>
<reference evidence="2 3" key="1">
    <citation type="journal article" date="2016" name="Front. Microbiol.">
        <title>Fuerstia marisgermanicae gen. nov., sp. nov., an Unusual Member of the Phylum Planctomycetes from the German Wadden Sea.</title>
        <authorList>
            <person name="Kohn T."/>
            <person name="Heuer A."/>
            <person name="Jogler M."/>
            <person name="Vollmers J."/>
            <person name="Boedeker C."/>
            <person name="Bunk B."/>
            <person name="Rast P."/>
            <person name="Borchert D."/>
            <person name="Glockner I."/>
            <person name="Freese H.M."/>
            <person name="Klenk H.P."/>
            <person name="Overmann J."/>
            <person name="Kaster A.K."/>
            <person name="Rohde M."/>
            <person name="Wiegand S."/>
            <person name="Jogler C."/>
        </authorList>
    </citation>
    <scope>NUCLEOTIDE SEQUENCE [LARGE SCALE GENOMIC DNA]</scope>
    <source>
        <strain evidence="2 3">NH11</strain>
    </source>
</reference>
<evidence type="ECO:0000313" key="2">
    <source>
        <dbReference type="EMBL" id="APZ90691.1"/>
    </source>
</evidence>
<sequence length="528" mass="58979">MFPSTAANVASSIVFMFAFSVQIGTAAAQSDASDVQAVDIGSQRELFVEDSLIEQLKGEAKLQLHHPQPQEIALVFDDPWEGTGTSGFHCIFQDGDLYRMYYKAWNIAFDETKKRIRPSPGATCYAESDDGIHWRKPNLGLVEFQGTTENNIVLLDHLMGSMKLNAGYVAATKDANPAAPHDARYKAMFVTSNPKGMLPFKSADGIHWKPMAEAPVITNGAFDSQNVAFWDGVRGEYRAYWRHFSHGDNNTATANPTGIRSIRTATSKDFLHWENEADLTYVDSPEEALYTNVIKPYHRAPHLLIGFPMRYHDRAWSKSTEALPEREHREKRRAINLRYGTAVTDSLVMASRDGVRFKRWNESFLRPGPERPDTWNYGHQALGWHLVETKSALPGAPDELSFYATESYWTGKGSALRRYTLRLDGFVSVEAKAAGGEVITKPLRFRGENLFLNFSTSAAGSVRVEIQSPDGKPLPGFALEDCDPIFGDSVERQAIWNSGSDLASLHGQAVRLRVVLADANLYAFQFRD</sequence>
<dbReference type="Gene3D" id="2.115.10.20">
    <property type="entry name" value="Glycosyl hydrolase domain, family 43"/>
    <property type="match status" value="1"/>
</dbReference>
<keyword evidence="3" id="KW-1185">Reference proteome</keyword>
<dbReference type="AlphaFoldDB" id="A0A1P8W9I4"/>
<evidence type="ECO:0008006" key="4">
    <source>
        <dbReference type="Google" id="ProtNLM"/>
    </source>
</evidence>
<accession>A0A1P8W9I4</accession>
<dbReference type="KEGG" id="fmr:Fuma_00272"/>
<evidence type="ECO:0000256" key="1">
    <source>
        <dbReference type="SAM" id="SignalP"/>
    </source>
</evidence>
<dbReference type="InterPro" id="IPR023296">
    <property type="entry name" value="Glyco_hydro_beta-prop_sf"/>
</dbReference>
<feature type="signal peptide" evidence="1">
    <location>
        <begin position="1"/>
        <end position="26"/>
    </location>
</feature>
<dbReference type="RefSeq" id="WP_229360822.1">
    <property type="nucleotide sequence ID" value="NZ_CP017641.1"/>
</dbReference>
<gene>
    <name evidence="2" type="ORF">Fuma_00272</name>
</gene>
<dbReference type="Proteomes" id="UP000187735">
    <property type="component" value="Chromosome"/>
</dbReference>